<dbReference type="RefSeq" id="WP_092574914.1">
    <property type="nucleotide sequence ID" value="NZ_FMAF01000012.1"/>
</dbReference>
<reference evidence="1 2" key="1">
    <citation type="submission" date="2016-08" db="EMBL/GenBank/DDBJ databases">
        <authorList>
            <person name="Seilhamer J.J."/>
        </authorList>
    </citation>
    <scope>NUCLEOTIDE SEQUENCE [LARGE SCALE GENOMIC DNA]</scope>
    <source>
        <strain evidence="1 2">P1-7</strain>
    </source>
</reference>
<dbReference type="Gene3D" id="1.25.40.20">
    <property type="entry name" value="Ankyrin repeat-containing domain"/>
    <property type="match status" value="1"/>
</dbReference>
<protein>
    <submittedName>
        <fullName evidence="1">Uncharacterized protein</fullName>
    </submittedName>
</protein>
<dbReference type="Proteomes" id="UP000199205">
    <property type="component" value="Unassembled WGS sequence"/>
</dbReference>
<sequence>MKDLPASIINKGANLSCLDKYGNDGLWTAVLYPGPRLPLIELLIKKGENPHRKNAAGRSSADVALTKKKQAMMILLELRQ</sequence>
<evidence type="ECO:0000313" key="1">
    <source>
        <dbReference type="EMBL" id="SCB39919.1"/>
    </source>
</evidence>
<organism evidence="1 2">
    <name type="scientific">Rhizobium lusitanum</name>
    <dbReference type="NCBI Taxonomy" id="293958"/>
    <lineage>
        <taxon>Bacteria</taxon>
        <taxon>Pseudomonadati</taxon>
        <taxon>Pseudomonadota</taxon>
        <taxon>Alphaproteobacteria</taxon>
        <taxon>Hyphomicrobiales</taxon>
        <taxon>Rhizobiaceae</taxon>
        <taxon>Rhizobium/Agrobacterium group</taxon>
        <taxon>Rhizobium</taxon>
    </lineage>
</organism>
<dbReference type="SUPFAM" id="SSF48403">
    <property type="entry name" value="Ankyrin repeat"/>
    <property type="match status" value="1"/>
</dbReference>
<name>A0A1C3WIZ8_9HYPH</name>
<dbReference type="InterPro" id="IPR036770">
    <property type="entry name" value="Ankyrin_rpt-contain_sf"/>
</dbReference>
<accession>A0A1C3WIZ8</accession>
<proteinExistence type="predicted"/>
<dbReference type="AlphaFoldDB" id="A0A1C3WIZ8"/>
<dbReference type="EMBL" id="FMAF01000012">
    <property type="protein sequence ID" value="SCB39919.1"/>
    <property type="molecule type" value="Genomic_DNA"/>
</dbReference>
<gene>
    <name evidence="1" type="ORF">GA0061101_11283</name>
</gene>
<dbReference type="OrthoDB" id="9811849at2"/>
<evidence type="ECO:0000313" key="2">
    <source>
        <dbReference type="Proteomes" id="UP000199205"/>
    </source>
</evidence>